<name>A0A1I3X465_9ACTN</name>
<evidence type="ECO:0000313" key="2">
    <source>
        <dbReference type="EMBL" id="SFK14622.1"/>
    </source>
</evidence>
<dbReference type="PANTHER" id="PTHR43459">
    <property type="entry name" value="ENOYL-COA HYDRATASE"/>
    <property type="match status" value="1"/>
</dbReference>
<dbReference type="Proteomes" id="UP000199111">
    <property type="component" value="Unassembled WGS sequence"/>
</dbReference>
<evidence type="ECO:0000313" key="3">
    <source>
        <dbReference type="Proteomes" id="UP000199111"/>
    </source>
</evidence>
<dbReference type="EMBL" id="FOQY01000018">
    <property type="protein sequence ID" value="SFK14622.1"/>
    <property type="molecule type" value="Genomic_DNA"/>
</dbReference>
<proteinExistence type="inferred from homology"/>
<gene>
    <name evidence="2" type="ORF">SAMN05216275_11875</name>
</gene>
<organism evidence="2 3">
    <name type="scientific">Streptosporangium canum</name>
    <dbReference type="NCBI Taxonomy" id="324952"/>
    <lineage>
        <taxon>Bacteria</taxon>
        <taxon>Bacillati</taxon>
        <taxon>Actinomycetota</taxon>
        <taxon>Actinomycetes</taxon>
        <taxon>Streptosporangiales</taxon>
        <taxon>Streptosporangiaceae</taxon>
        <taxon>Streptosporangium</taxon>
    </lineage>
</organism>
<dbReference type="SUPFAM" id="SSF52096">
    <property type="entry name" value="ClpP/crotonase"/>
    <property type="match status" value="1"/>
</dbReference>
<protein>
    <submittedName>
        <fullName evidence="2">Enoyl-CoA hydratase</fullName>
    </submittedName>
</protein>
<keyword evidence="3" id="KW-1185">Reference proteome</keyword>
<accession>A0A1I3X465</accession>
<dbReference type="RefSeq" id="WP_093889338.1">
    <property type="nucleotide sequence ID" value="NZ_FOQY01000018.1"/>
</dbReference>
<dbReference type="GeneID" id="96300642"/>
<comment type="similarity">
    <text evidence="1">Belongs to the enoyl-CoA hydratase/isomerase family.</text>
</comment>
<dbReference type="Gene3D" id="3.90.226.10">
    <property type="entry name" value="2-enoyl-CoA Hydratase, Chain A, domain 1"/>
    <property type="match status" value="1"/>
</dbReference>
<evidence type="ECO:0000256" key="1">
    <source>
        <dbReference type="ARBA" id="ARBA00005254"/>
    </source>
</evidence>
<dbReference type="InterPro" id="IPR029045">
    <property type="entry name" value="ClpP/crotonase-like_dom_sf"/>
</dbReference>
<dbReference type="InterPro" id="IPR001753">
    <property type="entry name" value="Enoyl-CoA_hydra/iso"/>
</dbReference>
<sequence length="261" mass="26954">MNDVLYSVGDDAVATITLDRPEAMNSLTVRAKADLLEALTRASQAHAVRAVLLTGSGRAFCAGQDLNEHAANLEAGRGLNDTVRTHYNPIIRTITEMGKPVVAAVNGVAAGAGASLAFACDLRIASDRAKFAMAFTGIGLAPDSGASWTLQRLVGPARAAELLLLGEPFDAARALELGVVSKVVPADELAAAAHALAVRLAQGPTSAYAATKRALESAASGSLADALALEADLQDACAKTADHLNATRAFLNKERPVFEGR</sequence>
<dbReference type="PANTHER" id="PTHR43459:SF1">
    <property type="entry name" value="EG:BACN32G11.4 PROTEIN"/>
    <property type="match status" value="1"/>
</dbReference>
<dbReference type="CDD" id="cd06558">
    <property type="entry name" value="crotonase-like"/>
    <property type="match status" value="1"/>
</dbReference>
<dbReference type="InterPro" id="IPR014748">
    <property type="entry name" value="Enoyl-CoA_hydra_C"/>
</dbReference>
<dbReference type="Gene3D" id="1.10.12.10">
    <property type="entry name" value="Lyase 2-enoyl-coa Hydratase, Chain A, domain 2"/>
    <property type="match status" value="1"/>
</dbReference>
<dbReference type="GO" id="GO:0003824">
    <property type="term" value="F:catalytic activity"/>
    <property type="evidence" value="ECO:0007669"/>
    <property type="project" value="UniProtKB-ARBA"/>
</dbReference>
<reference evidence="3" key="1">
    <citation type="submission" date="2016-10" db="EMBL/GenBank/DDBJ databases">
        <authorList>
            <person name="Varghese N."/>
            <person name="Submissions S."/>
        </authorList>
    </citation>
    <scope>NUCLEOTIDE SEQUENCE [LARGE SCALE GENOMIC DNA]</scope>
    <source>
        <strain evidence="3">CGMCC 4.2126</strain>
    </source>
</reference>
<dbReference type="AlphaFoldDB" id="A0A1I3X465"/>
<dbReference type="Pfam" id="PF00378">
    <property type="entry name" value="ECH_1"/>
    <property type="match status" value="1"/>
</dbReference>